<dbReference type="InterPro" id="IPR047641">
    <property type="entry name" value="ABC_transpr_MalK/UgpC-like"/>
</dbReference>
<proteinExistence type="predicted"/>
<gene>
    <name evidence="7" type="ORF">F8O04_02460</name>
</gene>
<feature type="domain" description="ABC transporter" evidence="6">
    <location>
        <begin position="8"/>
        <end position="244"/>
    </location>
</feature>
<protein>
    <recommendedName>
        <fullName evidence="4">ABC-type quaternary amine transporter</fullName>
        <ecNumber evidence="4">7.6.2.9</ecNumber>
    </recommendedName>
</protein>
<reference evidence="7 8" key="1">
    <citation type="submission" date="2019-09" db="EMBL/GenBank/DDBJ databases">
        <title>Phylogeny of genus Pseudoclavibacter and closely related genus.</title>
        <authorList>
            <person name="Li Y."/>
        </authorList>
    </citation>
    <scope>NUCLEOTIDE SEQUENCE [LARGE SCALE GENOMIC DNA]</scope>
    <source>
        <strain evidence="7 8">EGI 60007</strain>
    </source>
</reference>
<sequence>MEFSLSSLTVQALHKHFGAFHAIKGADVSVAEGEFVTLLGESGCGKTTTLRCIAGLETPTSGLIQIGDRTVFDHDRRIEIQPEKREAGMVFQSYALWPHLTVIETVLYPLRRRRVKGKEAIRRAREMLEIVGLEPYATRPATSLSGGQQQRVALARALVSRPQLMLYDEPLSNLDPSLRRQVRDEILRLHTMNGATSVYVTHDLEEAMHLSDRIIVMQAGLLEQTGTPAEIFSKPTNEFVAKFVGFENLLEAKVTAVRGGEIELELPATGARAALPVTSASGPVAVGNDVNVAFRSANALVHGQAPDGSTGRLTFPGTIERVDFLGSRNEYRISSGTATLRVAESEREYRQQAMRREQGATAWVDVDAEFVTVIPARSKGSARSTPEPALAGTPS</sequence>
<dbReference type="EC" id="7.6.2.9" evidence="4"/>
<keyword evidence="1" id="KW-0813">Transport</keyword>
<dbReference type="AlphaFoldDB" id="A0A6H9WDY2"/>
<evidence type="ECO:0000259" key="6">
    <source>
        <dbReference type="PROSITE" id="PS50893"/>
    </source>
</evidence>
<dbReference type="Proteomes" id="UP000431744">
    <property type="component" value="Unassembled WGS sequence"/>
</dbReference>
<feature type="region of interest" description="Disordered" evidence="5">
    <location>
        <begin position="376"/>
        <end position="395"/>
    </location>
</feature>
<dbReference type="Gene3D" id="3.40.50.300">
    <property type="entry name" value="P-loop containing nucleotide triphosphate hydrolases"/>
    <property type="match status" value="1"/>
</dbReference>
<dbReference type="Gene3D" id="2.40.50.100">
    <property type="match status" value="1"/>
</dbReference>
<dbReference type="InterPro" id="IPR008995">
    <property type="entry name" value="Mo/tungstate-bd_C_term_dom"/>
</dbReference>
<evidence type="ECO:0000256" key="1">
    <source>
        <dbReference type="ARBA" id="ARBA00022448"/>
    </source>
</evidence>
<dbReference type="FunFam" id="3.40.50.300:FF:000425">
    <property type="entry name" value="Probable ABC transporter, ATP-binding subunit"/>
    <property type="match status" value="1"/>
</dbReference>
<evidence type="ECO:0000313" key="8">
    <source>
        <dbReference type="Proteomes" id="UP000431744"/>
    </source>
</evidence>
<evidence type="ECO:0000256" key="2">
    <source>
        <dbReference type="ARBA" id="ARBA00022741"/>
    </source>
</evidence>
<dbReference type="GO" id="GO:0005524">
    <property type="term" value="F:ATP binding"/>
    <property type="evidence" value="ECO:0007669"/>
    <property type="project" value="UniProtKB-KW"/>
</dbReference>
<keyword evidence="3 7" id="KW-0067">ATP-binding</keyword>
<evidence type="ECO:0000256" key="4">
    <source>
        <dbReference type="ARBA" id="ARBA00066388"/>
    </source>
</evidence>
<dbReference type="SUPFAM" id="SSF52540">
    <property type="entry name" value="P-loop containing nucleoside triphosphate hydrolases"/>
    <property type="match status" value="1"/>
</dbReference>
<dbReference type="InterPro" id="IPR013611">
    <property type="entry name" value="Transp-assoc_OB_typ2"/>
</dbReference>
<keyword evidence="8" id="KW-1185">Reference proteome</keyword>
<comment type="caution">
    <text evidence="7">The sequence shown here is derived from an EMBL/GenBank/DDBJ whole genome shotgun (WGS) entry which is preliminary data.</text>
</comment>
<dbReference type="GO" id="GO:0055052">
    <property type="term" value="C:ATP-binding cassette (ABC) transporter complex, substrate-binding subunit-containing"/>
    <property type="evidence" value="ECO:0007669"/>
    <property type="project" value="TreeGrafter"/>
</dbReference>
<dbReference type="EMBL" id="WBJY01000001">
    <property type="protein sequence ID" value="KAB1649162.1"/>
    <property type="molecule type" value="Genomic_DNA"/>
</dbReference>
<evidence type="ECO:0000256" key="3">
    <source>
        <dbReference type="ARBA" id="ARBA00022840"/>
    </source>
</evidence>
<dbReference type="SMART" id="SM00382">
    <property type="entry name" value="AAA"/>
    <property type="match status" value="1"/>
</dbReference>
<organism evidence="7 8">
    <name type="scientific">Pseudoclavibacter endophyticus</name>
    <dbReference type="NCBI Taxonomy" id="1778590"/>
    <lineage>
        <taxon>Bacteria</taxon>
        <taxon>Bacillati</taxon>
        <taxon>Actinomycetota</taxon>
        <taxon>Actinomycetes</taxon>
        <taxon>Micrococcales</taxon>
        <taxon>Microbacteriaceae</taxon>
        <taxon>Pseudoclavibacter</taxon>
    </lineage>
</organism>
<dbReference type="Pfam" id="PF08402">
    <property type="entry name" value="TOBE_2"/>
    <property type="match status" value="1"/>
</dbReference>
<dbReference type="Pfam" id="PF00005">
    <property type="entry name" value="ABC_tran"/>
    <property type="match status" value="1"/>
</dbReference>
<dbReference type="InterPro" id="IPR017871">
    <property type="entry name" value="ABC_transporter-like_CS"/>
</dbReference>
<name>A0A6H9WDY2_9MICO</name>
<accession>A0A6H9WDY2</accession>
<dbReference type="InterPro" id="IPR003593">
    <property type="entry name" value="AAA+_ATPase"/>
</dbReference>
<dbReference type="OrthoDB" id="9802264at2"/>
<dbReference type="PANTHER" id="PTHR43875:SF1">
    <property type="entry name" value="OSMOPROTECTIVE COMPOUNDS UPTAKE ATP-BINDING PROTEIN GGTA"/>
    <property type="match status" value="1"/>
</dbReference>
<dbReference type="GO" id="GO:0015418">
    <property type="term" value="F:ABC-type quaternary ammonium compound transporting activity"/>
    <property type="evidence" value="ECO:0007669"/>
    <property type="project" value="UniProtKB-EC"/>
</dbReference>
<dbReference type="PANTHER" id="PTHR43875">
    <property type="entry name" value="MALTODEXTRIN IMPORT ATP-BINDING PROTEIN MSMX"/>
    <property type="match status" value="1"/>
</dbReference>
<dbReference type="PROSITE" id="PS50893">
    <property type="entry name" value="ABC_TRANSPORTER_2"/>
    <property type="match status" value="1"/>
</dbReference>
<dbReference type="InterPro" id="IPR003439">
    <property type="entry name" value="ABC_transporter-like_ATP-bd"/>
</dbReference>
<dbReference type="SUPFAM" id="SSF50331">
    <property type="entry name" value="MOP-like"/>
    <property type="match status" value="1"/>
</dbReference>
<keyword evidence="2" id="KW-0547">Nucleotide-binding</keyword>
<evidence type="ECO:0000256" key="5">
    <source>
        <dbReference type="SAM" id="MobiDB-lite"/>
    </source>
</evidence>
<dbReference type="PROSITE" id="PS00211">
    <property type="entry name" value="ABC_TRANSPORTER_1"/>
    <property type="match status" value="1"/>
</dbReference>
<dbReference type="GO" id="GO:0016887">
    <property type="term" value="F:ATP hydrolysis activity"/>
    <property type="evidence" value="ECO:0007669"/>
    <property type="project" value="InterPro"/>
</dbReference>
<dbReference type="InterPro" id="IPR027417">
    <property type="entry name" value="P-loop_NTPase"/>
</dbReference>
<evidence type="ECO:0000313" key="7">
    <source>
        <dbReference type="EMBL" id="KAB1649162.1"/>
    </source>
</evidence>